<reference evidence="6" key="1">
    <citation type="journal article" date="2019" name="Int. J. Syst. Evol. Microbiol.">
        <title>The Global Catalogue of Microorganisms (GCM) 10K type strain sequencing project: providing services to taxonomists for standard genome sequencing and annotation.</title>
        <authorList>
            <consortium name="The Broad Institute Genomics Platform"/>
            <consortium name="The Broad Institute Genome Sequencing Center for Infectious Disease"/>
            <person name="Wu L."/>
            <person name="Ma J."/>
        </authorList>
    </citation>
    <scope>NUCLEOTIDE SEQUENCE [LARGE SCALE GENOMIC DNA]</scope>
    <source>
        <strain evidence="6">YIM 94188</strain>
    </source>
</reference>
<dbReference type="Pfam" id="PF00501">
    <property type="entry name" value="AMP-binding"/>
    <property type="match status" value="1"/>
</dbReference>
<gene>
    <name evidence="5" type="ORF">ACFPQB_17625</name>
</gene>
<evidence type="ECO:0000256" key="2">
    <source>
        <dbReference type="ARBA" id="ARBA00022990"/>
    </source>
</evidence>
<dbReference type="RefSeq" id="WP_136432738.1">
    <property type="nucleotide sequence ID" value="NZ_JBHSNS010000010.1"/>
</dbReference>
<dbReference type="InterPro" id="IPR042099">
    <property type="entry name" value="ANL_N_sf"/>
</dbReference>
<dbReference type="InterPro" id="IPR000873">
    <property type="entry name" value="AMP-dep_synth/lig_dom"/>
</dbReference>
<comment type="similarity">
    <text evidence="1">Belongs to the ATP-dependent AMP-binding enzyme family.</text>
</comment>
<keyword evidence="2" id="KW-0007">Acetylation</keyword>
<dbReference type="PANTHER" id="PTHR24095">
    <property type="entry name" value="ACETYL-COENZYME A SYNTHETASE"/>
    <property type="match status" value="1"/>
</dbReference>
<dbReference type="InterPro" id="IPR032387">
    <property type="entry name" value="ACAS_N"/>
</dbReference>
<accession>A0ABW0ZIB3</accession>
<protein>
    <submittedName>
        <fullName evidence="5">AMP-binding protein</fullName>
    </submittedName>
</protein>
<dbReference type="Pfam" id="PF16177">
    <property type="entry name" value="ACAS_N"/>
    <property type="match status" value="1"/>
</dbReference>
<evidence type="ECO:0000313" key="6">
    <source>
        <dbReference type="Proteomes" id="UP001596072"/>
    </source>
</evidence>
<dbReference type="EMBL" id="JBHSNS010000010">
    <property type="protein sequence ID" value="MFC5730746.1"/>
    <property type="molecule type" value="Genomic_DNA"/>
</dbReference>
<dbReference type="PANTHER" id="PTHR24095:SF232">
    <property type="entry name" value="ACETYL-COENZYME A SYNTHETASE"/>
    <property type="match status" value="1"/>
</dbReference>
<proteinExistence type="inferred from homology"/>
<feature type="domain" description="AMP-dependent synthetase/ligase" evidence="3">
    <location>
        <begin position="55"/>
        <end position="426"/>
    </location>
</feature>
<dbReference type="InterPro" id="IPR045851">
    <property type="entry name" value="AMP-bd_C_sf"/>
</dbReference>
<evidence type="ECO:0000256" key="1">
    <source>
        <dbReference type="ARBA" id="ARBA00006432"/>
    </source>
</evidence>
<evidence type="ECO:0000313" key="5">
    <source>
        <dbReference type="EMBL" id="MFC5730746.1"/>
    </source>
</evidence>
<keyword evidence="6" id="KW-1185">Reference proteome</keyword>
<organism evidence="5 6">
    <name type="scientific">Nocardioides vastitatis</name>
    <dbReference type="NCBI Taxonomy" id="2568655"/>
    <lineage>
        <taxon>Bacteria</taxon>
        <taxon>Bacillati</taxon>
        <taxon>Actinomycetota</taxon>
        <taxon>Actinomycetes</taxon>
        <taxon>Propionibacteriales</taxon>
        <taxon>Nocardioidaceae</taxon>
        <taxon>Nocardioides</taxon>
    </lineage>
</organism>
<comment type="caution">
    <text evidence="5">The sequence shown here is derived from an EMBL/GenBank/DDBJ whole genome shotgun (WGS) entry which is preliminary data.</text>
</comment>
<dbReference type="SUPFAM" id="SSF56801">
    <property type="entry name" value="Acetyl-CoA synthetase-like"/>
    <property type="match status" value="1"/>
</dbReference>
<dbReference type="Proteomes" id="UP001596072">
    <property type="component" value="Unassembled WGS sequence"/>
</dbReference>
<evidence type="ECO:0000259" key="3">
    <source>
        <dbReference type="Pfam" id="PF00501"/>
    </source>
</evidence>
<dbReference type="Gene3D" id="3.40.50.12780">
    <property type="entry name" value="N-terminal domain of ligase-like"/>
    <property type="match status" value="1"/>
</dbReference>
<sequence length="598" mass="64880">MAEQPTREQAIEAWRTPADELTWITPYRTLFAEAPPYHHWFVGGELNLAANATDRHLADRADRTAVLWEGEPGDRRQLTYGELHEQVLRMAAGLRRLGMAKGDRIALHLGWLPETVVTLLAAFRLGAVVTVIPVALPVETLSARLADFGPRILVTQDGGWRRGAILPLKARADAAIEATHGIEHTIVIRRTGVHVEWFEGDRWYDDVLTDGEVPDVPAVPLPADHPAYSVYLANRGGEPVAIRLGSANIAVVSVANLREVMAPYEDDVFWCAAEVSWMGGQLHGILGPLLNGSPAVMYEGTLDVPNPARAWQIVERYGVTAIATSPSVVAALRGWSLEAGHDIATLRRVVTIGERLDPALREWLREILGEKVVLADGWGQLELGGIVTYDLEEPPSGLPRPGFALLDQDGRPVADGEAGEWVVLHPWAGTMRAVESGEDPTAYHWTRYPGRYATGDKARRRPDGSIEFLGRYDEVISISGQLVSLTEVQQALLDHPFVAAAEAFENIDAGFGRSVGAAIVLRDGAPDDAATLHEMQDSVRELLGGLSRPRVLIVLDRIDADQVGAATRQALAKIAAGAGGEPVRARWDAVLAATMPGV</sequence>
<name>A0ABW0ZIB3_9ACTN</name>
<dbReference type="Gene3D" id="3.30.300.30">
    <property type="match status" value="1"/>
</dbReference>
<evidence type="ECO:0000259" key="4">
    <source>
        <dbReference type="Pfam" id="PF16177"/>
    </source>
</evidence>
<feature type="domain" description="Acetyl-coenzyme A synthetase N-terminal" evidence="4">
    <location>
        <begin position="14"/>
        <end position="52"/>
    </location>
</feature>